<dbReference type="InterPro" id="IPR007160">
    <property type="entry name" value="DUF362"/>
</dbReference>
<sequence>MNSNIVHYQSTSPKTVLSDYQKLFSNFPKPQNTPTVVKLNLSWTKFYPAVSTPPWHFEAVLRWLLDSGLSPKNIIPVENRTVVTKVEVGAKNHGWVKIAKKYGVKIHYLTQEKYVPYHPKSKMLVLNQIFPAGILLPQIIMNKPLITLCTLKSHVFTTITGSVKNYFGMLNTNRHFCHRRIHSAIIDLLQIQKELHPEILASMDGSVLGFGPGPRAMEWQPANLILASRDEIALDATAARIIGFDPHQIEFLKLGHRLKLGNIDPKYSHQLPNFHHSARKDTFASRGQKLIYHHTPEWFEKILLRSPITPWSYAASNLYHDSYWYNLVGKPRLKNYLQSDWGKLFNSYVSHA</sequence>
<dbReference type="AlphaFoldDB" id="A0A1F7SHH1"/>
<dbReference type="EMBL" id="MGDJ01000017">
    <property type="protein sequence ID" value="OGL53253.1"/>
    <property type="molecule type" value="Genomic_DNA"/>
</dbReference>
<name>A0A1F7SHH1_9BACT</name>
<accession>A0A1F7SHH1</accession>
<dbReference type="Proteomes" id="UP000185874">
    <property type="component" value="Unassembled WGS sequence"/>
</dbReference>
<evidence type="ECO:0000313" key="3">
    <source>
        <dbReference type="Proteomes" id="UP000185874"/>
    </source>
</evidence>
<dbReference type="Pfam" id="PF04015">
    <property type="entry name" value="DUF362"/>
    <property type="match status" value="1"/>
</dbReference>
<organism evidence="2 3">
    <name type="scientific">Candidatus Shapirobacteria bacterium RBG_13_44_7</name>
    <dbReference type="NCBI Taxonomy" id="1802149"/>
    <lineage>
        <taxon>Bacteria</taxon>
        <taxon>Candidatus Shapironibacteriota</taxon>
    </lineage>
</organism>
<reference evidence="2 3" key="1">
    <citation type="journal article" date="2016" name="Nat. Commun.">
        <title>Thousands of microbial genomes shed light on interconnected biogeochemical processes in an aquifer system.</title>
        <authorList>
            <person name="Anantharaman K."/>
            <person name="Brown C.T."/>
            <person name="Hug L.A."/>
            <person name="Sharon I."/>
            <person name="Castelle C.J."/>
            <person name="Probst A.J."/>
            <person name="Thomas B.C."/>
            <person name="Singh A."/>
            <person name="Wilkins M.J."/>
            <person name="Karaoz U."/>
            <person name="Brodie E.L."/>
            <person name="Williams K.H."/>
            <person name="Hubbard S.S."/>
            <person name="Banfield J.F."/>
        </authorList>
    </citation>
    <scope>NUCLEOTIDE SEQUENCE [LARGE SCALE GENOMIC DNA]</scope>
</reference>
<gene>
    <name evidence="2" type="ORF">A3K55_02065</name>
</gene>
<feature type="domain" description="DUF362" evidence="1">
    <location>
        <begin position="36"/>
        <end position="240"/>
    </location>
</feature>
<comment type="caution">
    <text evidence="2">The sequence shown here is derived from an EMBL/GenBank/DDBJ whole genome shotgun (WGS) entry which is preliminary data.</text>
</comment>
<protein>
    <recommendedName>
        <fullName evidence="1">DUF362 domain-containing protein</fullName>
    </recommendedName>
</protein>
<proteinExistence type="predicted"/>
<evidence type="ECO:0000313" key="2">
    <source>
        <dbReference type="EMBL" id="OGL53253.1"/>
    </source>
</evidence>
<evidence type="ECO:0000259" key="1">
    <source>
        <dbReference type="Pfam" id="PF04015"/>
    </source>
</evidence>